<reference evidence="1 2" key="1">
    <citation type="submission" date="2018-10" db="EMBL/GenBank/DDBJ databases">
        <title>Isolation of pseudouridimycin from Streptomyces albus DSM 40763.</title>
        <authorList>
            <person name="Rosenqvist P."/>
            <person name="Metsae-Ketelae M."/>
            <person name="Virta P."/>
        </authorList>
    </citation>
    <scope>NUCLEOTIDE SEQUENCE [LARGE SCALE GENOMIC DNA]</scope>
    <source>
        <strain evidence="1 2">DSM 40763</strain>
    </source>
</reference>
<protein>
    <submittedName>
        <fullName evidence="1">Uncharacterized protein</fullName>
    </submittedName>
</protein>
<dbReference type="Gene3D" id="3.40.50.720">
    <property type="entry name" value="NAD(P)-binding Rossmann-like Domain"/>
    <property type="match status" value="1"/>
</dbReference>
<dbReference type="Gene3D" id="3.90.180.10">
    <property type="entry name" value="Medium-chain alcohol dehydrogenases, catalytic domain"/>
    <property type="match status" value="1"/>
</dbReference>
<dbReference type="Proteomes" id="UP000298111">
    <property type="component" value="Unassembled WGS sequence"/>
</dbReference>
<dbReference type="InterPro" id="IPR036291">
    <property type="entry name" value="NAD(P)-bd_dom_sf"/>
</dbReference>
<evidence type="ECO:0000313" key="2">
    <source>
        <dbReference type="Proteomes" id="UP000298111"/>
    </source>
</evidence>
<accession>A0A8H1LBT8</accession>
<sequence>MAHAVPVLDGVPDGVAASLMVQGVIAHLFVVEAAGIQSGQAAVARAVAGGLGQSLTQFVRIRGGTVLGIVSGAQKADTARHAGAGHFVLSTGAAFVVWRFVFGWCWEWWVGVSWLFPDRGLVVEGLGGWRGRRVICGAGLLVWG</sequence>
<proteinExistence type="predicted"/>
<dbReference type="AlphaFoldDB" id="A0A8H1LBT8"/>
<comment type="caution">
    <text evidence="1">The sequence shown here is derived from an EMBL/GenBank/DDBJ whole genome shotgun (WGS) entry which is preliminary data.</text>
</comment>
<organism evidence="1 2">
    <name type="scientific">Streptomyces albus</name>
    <dbReference type="NCBI Taxonomy" id="1888"/>
    <lineage>
        <taxon>Bacteria</taxon>
        <taxon>Bacillati</taxon>
        <taxon>Actinomycetota</taxon>
        <taxon>Actinomycetes</taxon>
        <taxon>Kitasatosporales</taxon>
        <taxon>Streptomycetaceae</taxon>
        <taxon>Streptomyces</taxon>
    </lineage>
</organism>
<dbReference type="EMBL" id="RCIY01000056">
    <property type="protein sequence ID" value="TGG82919.1"/>
    <property type="molecule type" value="Genomic_DNA"/>
</dbReference>
<name>A0A8H1LBT8_9ACTN</name>
<evidence type="ECO:0000313" key="1">
    <source>
        <dbReference type="EMBL" id="TGG82919.1"/>
    </source>
</evidence>
<dbReference type="SUPFAM" id="SSF51735">
    <property type="entry name" value="NAD(P)-binding Rossmann-fold domains"/>
    <property type="match status" value="1"/>
</dbReference>
<gene>
    <name evidence="1" type="ORF">D8771_16185</name>
</gene>